<dbReference type="InterPro" id="IPR001957">
    <property type="entry name" value="Chromosome_initiator_DnaA"/>
</dbReference>
<feature type="compositionally biased region" description="Pro residues" evidence="12">
    <location>
        <begin position="212"/>
        <end position="221"/>
    </location>
</feature>
<dbReference type="PANTHER" id="PTHR30050:SF2">
    <property type="entry name" value="CHROMOSOMAL REPLICATION INITIATOR PROTEIN DNAA"/>
    <property type="match status" value="1"/>
</dbReference>
<dbReference type="SUPFAM" id="SSF48295">
    <property type="entry name" value="TrpR-like"/>
    <property type="match status" value="1"/>
</dbReference>
<feature type="binding site" evidence="8">
    <location>
        <position position="311"/>
    </location>
    <ligand>
        <name>ATP</name>
        <dbReference type="ChEBI" id="CHEBI:30616"/>
    </ligand>
</feature>
<feature type="domain" description="AAA+ ATPase" evidence="13">
    <location>
        <begin position="300"/>
        <end position="430"/>
    </location>
</feature>
<evidence type="ECO:0000256" key="4">
    <source>
        <dbReference type="ARBA" id="ARBA00022741"/>
    </source>
</evidence>
<evidence type="ECO:0000313" key="16">
    <source>
        <dbReference type="Proteomes" id="UP001519305"/>
    </source>
</evidence>
<evidence type="ECO:0000256" key="9">
    <source>
        <dbReference type="NCBIfam" id="TIGR00362"/>
    </source>
</evidence>
<evidence type="ECO:0000256" key="2">
    <source>
        <dbReference type="ARBA" id="ARBA00022490"/>
    </source>
</evidence>
<dbReference type="SMART" id="SM00382">
    <property type="entry name" value="AAA"/>
    <property type="match status" value="1"/>
</dbReference>
<evidence type="ECO:0000256" key="6">
    <source>
        <dbReference type="ARBA" id="ARBA00023121"/>
    </source>
</evidence>
<evidence type="ECO:0000313" key="15">
    <source>
        <dbReference type="EMBL" id="MBP2331371.1"/>
    </source>
</evidence>
<dbReference type="HAMAP" id="MF_00377">
    <property type="entry name" value="DnaA_bact"/>
    <property type="match status" value="1"/>
</dbReference>
<evidence type="ECO:0000256" key="10">
    <source>
        <dbReference type="RuleBase" id="RU000577"/>
    </source>
</evidence>
<feature type="region of interest" description="Domain IV, binds dsDNA" evidence="8">
    <location>
        <begin position="484"/>
        <end position="607"/>
    </location>
</feature>
<evidence type="ECO:0000256" key="12">
    <source>
        <dbReference type="SAM" id="MobiDB-lite"/>
    </source>
</evidence>
<dbReference type="SUPFAM" id="SSF52540">
    <property type="entry name" value="P-loop containing nucleoside triphosphate hydrolases"/>
    <property type="match status" value="1"/>
</dbReference>
<protein>
    <recommendedName>
        <fullName evidence="8 9">Chromosomal replication initiator protein DnaA</fullName>
    </recommendedName>
</protein>
<evidence type="ECO:0000256" key="7">
    <source>
        <dbReference type="ARBA" id="ARBA00023125"/>
    </source>
</evidence>
<evidence type="ECO:0000256" key="11">
    <source>
        <dbReference type="RuleBase" id="RU004227"/>
    </source>
</evidence>
<feature type="binding site" evidence="8">
    <location>
        <position position="313"/>
    </location>
    <ligand>
        <name>ATP</name>
        <dbReference type="ChEBI" id="CHEBI:30616"/>
    </ligand>
</feature>
<dbReference type="Gene3D" id="1.10.1750.10">
    <property type="match status" value="1"/>
</dbReference>
<dbReference type="Gene3D" id="3.40.50.300">
    <property type="entry name" value="P-loop containing nucleotide triphosphate hydrolases"/>
    <property type="match status" value="1"/>
</dbReference>
<dbReference type="InterPro" id="IPR020591">
    <property type="entry name" value="Chromosome_initiator_DnaA-like"/>
</dbReference>
<dbReference type="CDD" id="cd00009">
    <property type="entry name" value="AAA"/>
    <property type="match status" value="1"/>
</dbReference>
<feature type="region of interest" description="Domain III, AAA+ region" evidence="8">
    <location>
        <begin position="267"/>
        <end position="483"/>
    </location>
</feature>
<dbReference type="EMBL" id="JAGINY010000001">
    <property type="protein sequence ID" value="MBP2331371.1"/>
    <property type="molecule type" value="Genomic_DNA"/>
</dbReference>
<comment type="caution">
    <text evidence="15">The sequence shown here is derived from an EMBL/GenBank/DDBJ whole genome shotgun (WGS) entry which is preliminary data.</text>
</comment>
<keyword evidence="5 8" id="KW-0067">ATP-binding</keyword>
<comment type="subunit">
    <text evidence="8">Oligomerizes as a right-handed, spiral filament on DNA at oriC.</text>
</comment>
<dbReference type="PROSITE" id="PS01008">
    <property type="entry name" value="DNAA"/>
    <property type="match status" value="1"/>
</dbReference>
<evidence type="ECO:0000259" key="14">
    <source>
        <dbReference type="SMART" id="SM00760"/>
    </source>
</evidence>
<keyword evidence="16" id="KW-1185">Reference proteome</keyword>
<feature type="region of interest" description="Disordered" evidence="12">
    <location>
        <begin position="175"/>
        <end position="239"/>
    </location>
</feature>
<feature type="region of interest" description="Disordered" evidence="12">
    <location>
        <begin position="94"/>
        <end position="161"/>
    </location>
</feature>
<dbReference type="InterPro" id="IPR013159">
    <property type="entry name" value="DnaA_C"/>
</dbReference>
<dbReference type="InterPro" id="IPR013317">
    <property type="entry name" value="DnaA_dom"/>
</dbReference>
<dbReference type="PANTHER" id="PTHR30050">
    <property type="entry name" value="CHROMOSOMAL REPLICATION INITIATOR PROTEIN DNAA"/>
    <property type="match status" value="1"/>
</dbReference>
<feature type="region of interest" description="Domain I, interacts with DnaA modulators" evidence="8">
    <location>
        <begin position="1"/>
        <end position="135"/>
    </location>
</feature>
<feature type="compositionally biased region" description="Basic and acidic residues" evidence="12">
    <location>
        <begin position="96"/>
        <end position="105"/>
    </location>
</feature>
<accession>A0ABS4U3Z0</accession>
<organism evidence="15 16">
    <name type="scientific">Corynebacterium freneyi</name>
    <dbReference type="NCBI Taxonomy" id="134034"/>
    <lineage>
        <taxon>Bacteria</taxon>
        <taxon>Bacillati</taxon>
        <taxon>Actinomycetota</taxon>
        <taxon>Actinomycetes</taxon>
        <taxon>Mycobacteriales</taxon>
        <taxon>Corynebacteriaceae</taxon>
        <taxon>Corynebacterium</taxon>
    </lineage>
</organism>
<comment type="domain">
    <text evidence="8">Domain I is involved in oligomerization and binding regulators, domain II is flexibile and of varying length in different bacteria, domain III forms the AAA+ region, while domain IV binds dsDNA.</text>
</comment>
<evidence type="ECO:0000256" key="5">
    <source>
        <dbReference type="ARBA" id="ARBA00022840"/>
    </source>
</evidence>
<keyword evidence="2 8" id="KW-0963">Cytoplasm</keyword>
<evidence type="ECO:0000259" key="13">
    <source>
        <dbReference type="SMART" id="SM00382"/>
    </source>
</evidence>
<evidence type="ECO:0000256" key="8">
    <source>
        <dbReference type="HAMAP-Rule" id="MF_00377"/>
    </source>
</evidence>
<dbReference type="Pfam" id="PF00308">
    <property type="entry name" value="Bac_DnaA"/>
    <property type="match status" value="1"/>
</dbReference>
<dbReference type="RefSeq" id="WP_224370836.1">
    <property type="nucleotide sequence ID" value="NZ_CP047357.1"/>
</dbReference>
<feature type="binding site" evidence="8">
    <location>
        <position position="314"/>
    </location>
    <ligand>
        <name>ATP</name>
        <dbReference type="ChEBI" id="CHEBI:30616"/>
    </ligand>
</feature>
<dbReference type="NCBIfam" id="TIGR00362">
    <property type="entry name" value="DnaA"/>
    <property type="match status" value="1"/>
</dbReference>
<feature type="binding site" evidence="8">
    <location>
        <position position="315"/>
    </location>
    <ligand>
        <name>ATP</name>
        <dbReference type="ChEBI" id="CHEBI:30616"/>
    </ligand>
</feature>
<dbReference type="Gene3D" id="1.10.8.60">
    <property type="match status" value="1"/>
</dbReference>
<evidence type="ECO:0000256" key="3">
    <source>
        <dbReference type="ARBA" id="ARBA00022705"/>
    </source>
</evidence>
<dbReference type="PRINTS" id="PR00051">
    <property type="entry name" value="DNAA"/>
</dbReference>
<feature type="compositionally biased region" description="Low complexity" evidence="12">
    <location>
        <begin position="198"/>
        <end position="211"/>
    </location>
</feature>
<comment type="caution">
    <text evidence="8">Lacks conserved residue(s) required for the propagation of feature annotation.</text>
</comment>
<evidence type="ECO:0000256" key="1">
    <source>
        <dbReference type="ARBA" id="ARBA00006583"/>
    </source>
</evidence>
<dbReference type="NCBIfam" id="NF010686">
    <property type="entry name" value="PRK14086.1"/>
    <property type="match status" value="1"/>
</dbReference>
<proteinExistence type="inferred from homology"/>
<feature type="domain" description="Chromosomal replication initiator DnaA C-terminal" evidence="14">
    <location>
        <begin position="509"/>
        <end position="578"/>
    </location>
</feature>
<dbReference type="SMART" id="SM00760">
    <property type="entry name" value="Bac_DnaA_C"/>
    <property type="match status" value="1"/>
</dbReference>
<dbReference type="InterPro" id="IPR018312">
    <property type="entry name" value="Chromosome_initiator_DnaA_CS"/>
</dbReference>
<sequence length="607" mass="66565">MTTPSRDFNDTWTQVVDMLIRGTDVRDGEPQPLTTQHKALLRSVQPVGQLNGFVLLATGSEMVQTLVKEELSERIERALDVITGRPQQVVVTISEDSSHADKSHADTSQADTSHADAPHPGQAGQMPAGRPAPAATDGDAPNPPYPDANRSRGVDQAAGHDSGAWRTIEFERDARDTAQLGDPRGFTGQAAHDPRSPLMPQQDQGGQMPGTPGAPHPPQTPHPGQAPQMPHGGGAQTQGTAADLFGQSKYHLHGMKNPMSQPVEEPTLNPKYTFETFVIGPQNRFAAAAAAAVAEQPARAYNPLFISGGSGLGKTHLLHAIGHYATALDPKLRVRYVSSEEFTNDFINSVRDDAQESFKRRYRDLDILIVDDIQFLEGKEGTQEEFFHTFNALHQADRQIVLSSDRPPRELKTLEERLRTRFEWGLTPDLQLPDLETRIAILSKKAQLDRLNVPHDVLQFIAEHTASSIRELEGRLLQVTAQASLLKMPVTLALAEEIIGSDSAEVEITPDIIISATAEFYGLTVADLTGPGKTRPVSHARQVAMYLTRSLIDISLPAIGKVFGNRDHSTVLYAHRKIQKEIAEKRATQDQVNDLTTRIRERSRTIG</sequence>
<keyword evidence="7 8" id="KW-0238">DNA-binding</keyword>
<dbReference type="InterPro" id="IPR010921">
    <property type="entry name" value="Trp_repressor/repl_initiator"/>
</dbReference>
<dbReference type="Proteomes" id="UP001519305">
    <property type="component" value="Unassembled WGS sequence"/>
</dbReference>
<comment type="function">
    <text evidence="8 10">Plays an essential role in the initiation and regulation of chromosomal replication. ATP-DnaA binds to the origin of replication (oriC) to initiate formation of the DNA replication initiation complex once per cell cycle. Binds the DnaA box (a 9 base pair repeat at the origin) and separates the double-stranded (ds)DNA. Forms a right-handed helical filament on oriC DNA; dsDNA binds to the exterior of the filament while single-stranded (ss)DNA is stabiized in the filament's interior. The ATP-DnaA-oriC complex binds and stabilizes one strand of the AT-rich DNA unwinding element (DUE), permitting loading of DNA polymerase. After initiation quickly degrades to an ADP-DnaA complex that is not apt for DNA replication. Binds acidic phospholipids.</text>
</comment>
<comment type="similarity">
    <text evidence="1 8 11">Belongs to the DnaA family.</text>
</comment>
<keyword evidence="6 8" id="KW-0446">Lipid-binding</keyword>
<keyword evidence="3 8" id="KW-0235">DNA replication</keyword>
<keyword evidence="4 8" id="KW-0547">Nucleotide-binding</keyword>
<dbReference type="Pfam" id="PF08299">
    <property type="entry name" value="Bac_DnaA_C"/>
    <property type="match status" value="1"/>
</dbReference>
<comment type="subcellular location">
    <subcellularLocation>
        <location evidence="8">Cytoplasm</location>
    </subcellularLocation>
</comment>
<reference evidence="15 16" key="1">
    <citation type="submission" date="2021-03" db="EMBL/GenBank/DDBJ databases">
        <title>Sequencing the genomes of 1000 actinobacteria strains.</title>
        <authorList>
            <person name="Klenk H.-P."/>
        </authorList>
    </citation>
    <scope>NUCLEOTIDE SEQUENCE [LARGE SCALE GENOMIC DNA]</scope>
    <source>
        <strain evidence="15 16">DSM 44506</strain>
    </source>
</reference>
<dbReference type="InterPro" id="IPR027417">
    <property type="entry name" value="P-loop_NTPase"/>
</dbReference>
<gene>
    <name evidence="8" type="primary">dnaA</name>
    <name evidence="15" type="ORF">JOF33_000070</name>
</gene>
<dbReference type="CDD" id="cd06571">
    <property type="entry name" value="Bac_DnaA_C"/>
    <property type="match status" value="1"/>
</dbReference>
<dbReference type="InterPro" id="IPR003593">
    <property type="entry name" value="AAA+_ATPase"/>
</dbReference>
<name>A0ABS4U3Z0_9CORY</name>